<keyword evidence="1" id="KW-0812">Transmembrane</keyword>
<evidence type="ECO:0000313" key="3">
    <source>
        <dbReference type="EMBL" id="MBB6503019.1"/>
    </source>
</evidence>
<keyword evidence="3" id="KW-0645">Protease</keyword>
<gene>
    <name evidence="3" type="ORF">HDF25_005205</name>
</gene>
<keyword evidence="2" id="KW-0732">Signal</keyword>
<name>A0A7X0J9A3_9SPHI</name>
<keyword evidence="1" id="KW-1133">Transmembrane helix</keyword>
<keyword evidence="1" id="KW-0472">Membrane</keyword>
<dbReference type="RefSeq" id="WP_184629258.1">
    <property type="nucleotide sequence ID" value="NZ_JACHCC010000020.1"/>
</dbReference>
<dbReference type="GO" id="GO:0008233">
    <property type="term" value="F:peptidase activity"/>
    <property type="evidence" value="ECO:0007669"/>
    <property type="project" value="UniProtKB-KW"/>
</dbReference>
<protein>
    <submittedName>
        <fullName evidence="3">ATP-dependent Zn protease</fullName>
    </submittedName>
</protein>
<proteinExistence type="predicted"/>
<dbReference type="Proteomes" id="UP000521017">
    <property type="component" value="Unassembled WGS sequence"/>
</dbReference>
<sequence>MKICVLLLLFLMAGCGLFKNTRTKTEKSYQSSKQTSESELVENKDWFKKSASLVFYRDSMRRDYAVQLWPKGAFIYSPEKGFSGQADSILFIGSSNELLTYSGETIVQELDKGRIEERSKQSKKDISQQQTREKQSQVSWKWIMWVLVLTAFIGLWWYEKSIYNLNWKKWHQ</sequence>
<dbReference type="GO" id="GO:0006508">
    <property type="term" value="P:proteolysis"/>
    <property type="evidence" value="ECO:0007669"/>
    <property type="project" value="UniProtKB-KW"/>
</dbReference>
<dbReference type="PROSITE" id="PS51257">
    <property type="entry name" value="PROKAR_LIPOPROTEIN"/>
    <property type="match status" value="1"/>
</dbReference>
<evidence type="ECO:0000313" key="4">
    <source>
        <dbReference type="Proteomes" id="UP000521017"/>
    </source>
</evidence>
<feature type="transmembrane region" description="Helical" evidence="1">
    <location>
        <begin position="139"/>
        <end position="158"/>
    </location>
</feature>
<evidence type="ECO:0000256" key="2">
    <source>
        <dbReference type="SAM" id="SignalP"/>
    </source>
</evidence>
<accession>A0A7X0J9A3</accession>
<feature type="chain" id="PRO_5031462878" evidence="2">
    <location>
        <begin position="19"/>
        <end position="172"/>
    </location>
</feature>
<dbReference type="EMBL" id="JACHCC010000020">
    <property type="protein sequence ID" value="MBB6503019.1"/>
    <property type="molecule type" value="Genomic_DNA"/>
</dbReference>
<dbReference type="AlphaFoldDB" id="A0A7X0J9A3"/>
<evidence type="ECO:0000256" key="1">
    <source>
        <dbReference type="SAM" id="Phobius"/>
    </source>
</evidence>
<keyword evidence="3" id="KW-0378">Hydrolase</keyword>
<feature type="signal peptide" evidence="2">
    <location>
        <begin position="1"/>
        <end position="18"/>
    </location>
</feature>
<comment type="caution">
    <text evidence="3">The sequence shown here is derived from an EMBL/GenBank/DDBJ whole genome shotgun (WGS) entry which is preliminary data.</text>
</comment>
<organism evidence="3 4">
    <name type="scientific">Pedobacter cryoconitis</name>
    <dbReference type="NCBI Taxonomy" id="188932"/>
    <lineage>
        <taxon>Bacteria</taxon>
        <taxon>Pseudomonadati</taxon>
        <taxon>Bacteroidota</taxon>
        <taxon>Sphingobacteriia</taxon>
        <taxon>Sphingobacteriales</taxon>
        <taxon>Sphingobacteriaceae</taxon>
        <taxon>Pedobacter</taxon>
    </lineage>
</organism>
<reference evidence="3 4" key="1">
    <citation type="submission" date="2020-08" db="EMBL/GenBank/DDBJ databases">
        <title>Genomic Encyclopedia of Type Strains, Phase IV (KMG-V): Genome sequencing to study the core and pangenomes of soil and plant-associated prokaryotes.</title>
        <authorList>
            <person name="Whitman W."/>
        </authorList>
    </citation>
    <scope>NUCLEOTIDE SEQUENCE [LARGE SCALE GENOMIC DNA]</scope>
    <source>
        <strain evidence="3 4">M2T3</strain>
    </source>
</reference>